<dbReference type="EMBL" id="UINC01099070">
    <property type="protein sequence ID" value="SVC58059.1"/>
    <property type="molecule type" value="Genomic_DNA"/>
</dbReference>
<name>A0A382NA77_9ZZZZ</name>
<reference evidence="1" key="1">
    <citation type="submission" date="2018-05" db="EMBL/GenBank/DDBJ databases">
        <authorList>
            <person name="Lanie J.A."/>
            <person name="Ng W.-L."/>
            <person name="Kazmierczak K.M."/>
            <person name="Andrzejewski T.M."/>
            <person name="Davidsen T.M."/>
            <person name="Wayne K.J."/>
            <person name="Tettelin H."/>
            <person name="Glass J.I."/>
            <person name="Rusch D."/>
            <person name="Podicherti R."/>
            <person name="Tsui H.-C.T."/>
            <person name="Winkler M.E."/>
        </authorList>
    </citation>
    <scope>NUCLEOTIDE SEQUENCE</scope>
</reference>
<feature type="non-terminal residue" evidence="1">
    <location>
        <position position="1"/>
    </location>
</feature>
<proteinExistence type="predicted"/>
<sequence>ILQRMLGVAPHYTSKKYNDQQQKVIAEFAKLIEAINSEKDIPKIEVKVIYN</sequence>
<protein>
    <submittedName>
        <fullName evidence="1">Uncharacterized protein</fullName>
    </submittedName>
</protein>
<dbReference type="AlphaFoldDB" id="A0A382NA77"/>
<gene>
    <name evidence="1" type="ORF">METZ01_LOCUS310913</name>
</gene>
<accession>A0A382NA77</accession>
<evidence type="ECO:0000313" key="1">
    <source>
        <dbReference type="EMBL" id="SVC58059.1"/>
    </source>
</evidence>
<organism evidence="1">
    <name type="scientific">marine metagenome</name>
    <dbReference type="NCBI Taxonomy" id="408172"/>
    <lineage>
        <taxon>unclassified sequences</taxon>
        <taxon>metagenomes</taxon>
        <taxon>ecological metagenomes</taxon>
    </lineage>
</organism>